<dbReference type="GO" id="GO:0005886">
    <property type="term" value="C:plasma membrane"/>
    <property type="evidence" value="ECO:0007669"/>
    <property type="project" value="UniProtKB-SubCell"/>
</dbReference>
<feature type="transmembrane region" description="Helical" evidence="7">
    <location>
        <begin position="56"/>
        <end position="86"/>
    </location>
</feature>
<keyword evidence="5 7" id="KW-1133">Transmembrane helix</keyword>
<comment type="subcellular location">
    <subcellularLocation>
        <location evidence="1 7">Cell membrane</location>
        <topology evidence="1 7">Multi-pass membrane protein</topology>
    </subcellularLocation>
</comment>
<evidence type="ECO:0000256" key="5">
    <source>
        <dbReference type="ARBA" id="ARBA00022989"/>
    </source>
</evidence>
<dbReference type="PANTHER" id="PTHR30151">
    <property type="entry name" value="ALKANE SULFONATE ABC TRANSPORTER-RELATED, MEMBRANE SUBUNIT"/>
    <property type="match status" value="1"/>
</dbReference>
<evidence type="ECO:0000313" key="9">
    <source>
        <dbReference type="EMBL" id="CDX02838.1"/>
    </source>
</evidence>
<feature type="domain" description="ABC transmembrane type-1" evidence="8">
    <location>
        <begin position="60"/>
        <end position="240"/>
    </location>
</feature>
<dbReference type="PATRIC" id="fig|49338.4.peg.3171"/>
<feature type="transmembrane region" description="Helical" evidence="7">
    <location>
        <begin position="222"/>
        <end position="245"/>
    </location>
</feature>
<dbReference type="GO" id="GO:0055085">
    <property type="term" value="P:transmembrane transport"/>
    <property type="evidence" value="ECO:0007669"/>
    <property type="project" value="InterPro"/>
</dbReference>
<dbReference type="PROSITE" id="PS50928">
    <property type="entry name" value="ABC_TM1"/>
    <property type="match status" value="1"/>
</dbReference>
<dbReference type="SUPFAM" id="SSF161098">
    <property type="entry name" value="MetI-like"/>
    <property type="match status" value="1"/>
</dbReference>
<organism evidence="9">
    <name type="scientific">Desulfitobacterium hafniense</name>
    <name type="common">Desulfitobacterium frappieri</name>
    <dbReference type="NCBI Taxonomy" id="49338"/>
    <lineage>
        <taxon>Bacteria</taxon>
        <taxon>Bacillati</taxon>
        <taxon>Bacillota</taxon>
        <taxon>Clostridia</taxon>
        <taxon>Eubacteriales</taxon>
        <taxon>Desulfitobacteriaceae</taxon>
        <taxon>Desulfitobacterium</taxon>
    </lineage>
</organism>
<dbReference type="AlphaFoldDB" id="A0A098B1X1"/>
<dbReference type="EMBL" id="LK996017">
    <property type="protein sequence ID" value="CDX02838.1"/>
    <property type="molecule type" value="Genomic_DNA"/>
</dbReference>
<accession>A0A098B1X1</accession>
<gene>
    <name evidence="9" type="ORF">DPCES_2951</name>
</gene>
<evidence type="ECO:0000256" key="4">
    <source>
        <dbReference type="ARBA" id="ARBA00022692"/>
    </source>
</evidence>
<keyword evidence="2 7" id="KW-0813">Transport</keyword>
<evidence type="ECO:0000256" key="2">
    <source>
        <dbReference type="ARBA" id="ARBA00022448"/>
    </source>
</evidence>
<evidence type="ECO:0000256" key="6">
    <source>
        <dbReference type="ARBA" id="ARBA00023136"/>
    </source>
</evidence>
<dbReference type="Gene3D" id="1.10.3720.10">
    <property type="entry name" value="MetI-like"/>
    <property type="match status" value="1"/>
</dbReference>
<keyword evidence="6 7" id="KW-0472">Membrane</keyword>
<comment type="similarity">
    <text evidence="7">Belongs to the binding-protein-dependent transport system permease family.</text>
</comment>
<evidence type="ECO:0000256" key="1">
    <source>
        <dbReference type="ARBA" id="ARBA00004651"/>
    </source>
</evidence>
<dbReference type="PANTHER" id="PTHR30151:SF0">
    <property type="entry name" value="ABC TRANSPORTER PERMEASE PROTEIN MJ0413-RELATED"/>
    <property type="match status" value="1"/>
</dbReference>
<dbReference type="InterPro" id="IPR000515">
    <property type="entry name" value="MetI-like"/>
</dbReference>
<dbReference type="CDD" id="cd06261">
    <property type="entry name" value="TM_PBP2"/>
    <property type="match status" value="1"/>
</dbReference>
<sequence>MKNRGLLTKDSGYKLLSFLMVISLWKVLTLHFSPLIVPTMGSVLAEIHKILTSPDLYAMIPLTAGRLLAGLSLGVSLGLVLGILMGNFSQVKGVLSPLVGIMQTVPPVSWVVLALVWFGFNGKPAVFIVILSTLPVITINVCAGFRRIDKNLLEMASLYRFSKVKRLRHVILPSILPYFKSAFQIALGSGWKIAVMAEVLTTSDGIGGMIKLGRLNVEPESIIAWSILVVLLFYLSDFLIGKFLFRKETNYAATP</sequence>
<proteinExistence type="inferred from homology"/>
<keyword evidence="3" id="KW-1003">Cell membrane</keyword>
<feature type="transmembrane region" description="Helical" evidence="7">
    <location>
        <begin position="126"/>
        <end position="146"/>
    </location>
</feature>
<dbReference type="RefSeq" id="WP_005811879.1">
    <property type="nucleotide sequence ID" value="NZ_CABKQQ010000034.1"/>
</dbReference>
<dbReference type="Pfam" id="PF00528">
    <property type="entry name" value="BPD_transp_1"/>
    <property type="match status" value="1"/>
</dbReference>
<feature type="transmembrane region" description="Helical" evidence="7">
    <location>
        <begin position="167"/>
        <end position="187"/>
    </location>
</feature>
<keyword evidence="4 7" id="KW-0812">Transmembrane</keyword>
<protein>
    <submittedName>
        <fullName evidence="9">Binding-protein-dependent transport systems inner membrane component</fullName>
    </submittedName>
</protein>
<evidence type="ECO:0000259" key="8">
    <source>
        <dbReference type="PROSITE" id="PS50928"/>
    </source>
</evidence>
<evidence type="ECO:0000256" key="7">
    <source>
        <dbReference type="RuleBase" id="RU363032"/>
    </source>
</evidence>
<feature type="transmembrane region" description="Helical" evidence="7">
    <location>
        <begin position="12"/>
        <end position="36"/>
    </location>
</feature>
<dbReference type="InterPro" id="IPR035906">
    <property type="entry name" value="MetI-like_sf"/>
</dbReference>
<feature type="transmembrane region" description="Helical" evidence="7">
    <location>
        <begin position="98"/>
        <end position="120"/>
    </location>
</feature>
<reference evidence="9" key="1">
    <citation type="submission" date="2014-07" db="EMBL/GenBank/DDBJ databases">
        <authorList>
            <person name="Hornung V.Bastian."/>
        </authorList>
    </citation>
    <scope>NUCLEOTIDE SEQUENCE</scope>
    <source>
        <strain evidence="9">PCE-S</strain>
    </source>
</reference>
<evidence type="ECO:0000256" key="3">
    <source>
        <dbReference type="ARBA" id="ARBA00022475"/>
    </source>
</evidence>
<name>A0A098B1X1_DESHA</name>